<evidence type="ECO:0000256" key="6">
    <source>
        <dbReference type="ARBA" id="ARBA00022837"/>
    </source>
</evidence>
<evidence type="ECO:0000313" key="17">
    <source>
        <dbReference type="EMBL" id="KXJ86870.1"/>
    </source>
</evidence>
<dbReference type="EMBL" id="KQ964265">
    <property type="protein sequence ID" value="KXJ86870.1"/>
    <property type="molecule type" value="Genomic_DNA"/>
</dbReference>
<evidence type="ECO:0000256" key="7">
    <source>
        <dbReference type="ARBA" id="ARBA00022842"/>
    </source>
</evidence>
<feature type="compositionally biased region" description="Polar residues" evidence="14">
    <location>
        <begin position="357"/>
        <end position="372"/>
    </location>
</feature>
<feature type="binding site" evidence="11">
    <location>
        <position position="248"/>
    </location>
    <ligand>
        <name>substrate</name>
    </ligand>
</feature>
<feature type="binding site" evidence="11">
    <location>
        <position position="150"/>
    </location>
    <ligand>
        <name>substrate</name>
    </ligand>
</feature>
<feature type="binding site" evidence="12">
    <location>
        <position position="241"/>
    </location>
    <ligand>
        <name>Mg(2+)</name>
        <dbReference type="ChEBI" id="CHEBI:18420"/>
    </ligand>
</feature>
<keyword evidence="5 13" id="KW-0378">Hydrolase</keyword>
<proteinExistence type="inferred from homology"/>
<dbReference type="InterPro" id="IPR036462">
    <property type="entry name" value="Fumarylacetoacetase_N_sf"/>
</dbReference>
<evidence type="ECO:0000256" key="13">
    <source>
        <dbReference type="RuleBase" id="RU366008"/>
    </source>
</evidence>
<dbReference type="GO" id="GO:0006572">
    <property type="term" value="P:L-tyrosine catabolic process"/>
    <property type="evidence" value="ECO:0007669"/>
    <property type="project" value="UniProtKB-UniRule"/>
</dbReference>
<dbReference type="Gene3D" id="2.30.30.230">
    <property type="entry name" value="Fumarylacetoacetase, N-terminal domain"/>
    <property type="match status" value="1"/>
</dbReference>
<evidence type="ECO:0000256" key="14">
    <source>
        <dbReference type="SAM" id="MobiDB-lite"/>
    </source>
</evidence>
<dbReference type="Pfam" id="PF09298">
    <property type="entry name" value="FAA_hydrolase_N"/>
    <property type="match status" value="1"/>
</dbReference>
<feature type="active site" description="Proton acceptor" evidence="10">
    <location>
        <position position="141"/>
    </location>
</feature>
<evidence type="ECO:0000256" key="9">
    <source>
        <dbReference type="ARBA" id="ARBA00023232"/>
    </source>
</evidence>
<keyword evidence="7 12" id="KW-0460">Magnesium</keyword>
<dbReference type="GO" id="GO:1902000">
    <property type="term" value="P:homogentisate catabolic process"/>
    <property type="evidence" value="ECO:0007669"/>
    <property type="project" value="TreeGrafter"/>
</dbReference>
<dbReference type="GO" id="GO:0004334">
    <property type="term" value="F:fumarylacetoacetase activity"/>
    <property type="evidence" value="ECO:0007669"/>
    <property type="project" value="UniProtKB-UniRule"/>
</dbReference>
<dbReference type="EC" id="3.7.1.2" evidence="3 13"/>
<evidence type="ECO:0000256" key="3">
    <source>
        <dbReference type="ARBA" id="ARBA00012094"/>
    </source>
</evidence>
<keyword evidence="18" id="KW-1185">Reference proteome</keyword>
<organism evidence="17 18">
    <name type="scientific">Microdochium bolleyi</name>
    <dbReference type="NCBI Taxonomy" id="196109"/>
    <lineage>
        <taxon>Eukaryota</taxon>
        <taxon>Fungi</taxon>
        <taxon>Dikarya</taxon>
        <taxon>Ascomycota</taxon>
        <taxon>Pezizomycotina</taxon>
        <taxon>Sordariomycetes</taxon>
        <taxon>Xylariomycetidae</taxon>
        <taxon>Xylariales</taxon>
        <taxon>Microdochiaceae</taxon>
        <taxon>Microdochium</taxon>
    </lineage>
</organism>
<dbReference type="SUPFAM" id="SSF56529">
    <property type="entry name" value="FAH"/>
    <property type="match status" value="1"/>
</dbReference>
<dbReference type="InterPro" id="IPR036663">
    <property type="entry name" value="Fumarylacetoacetase_C_sf"/>
</dbReference>
<evidence type="ECO:0000259" key="16">
    <source>
        <dbReference type="Pfam" id="PF09298"/>
    </source>
</evidence>
<evidence type="ECO:0000256" key="8">
    <source>
        <dbReference type="ARBA" id="ARBA00022878"/>
    </source>
</evidence>
<evidence type="ECO:0000313" key="18">
    <source>
        <dbReference type="Proteomes" id="UP000070501"/>
    </source>
</evidence>
<evidence type="ECO:0000256" key="10">
    <source>
        <dbReference type="PIRSR" id="PIRSR605959-1"/>
    </source>
</evidence>
<comment type="catalytic activity">
    <reaction evidence="13">
        <text>4-fumarylacetoacetate + H2O = acetoacetate + fumarate + H(+)</text>
        <dbReference type="Rhea" id="RHEA:10244"/>
        <dbReference type="ChEBI" id="CHEBI:13705"/>
        <dbReference type="ChEBI" id="CHEBI:15377"/>
        <dbReference type="ChEBI" id="CHEBI:15378"/>
        <dbReference type="ChEBI" id="CHEBI:18034"/>
        <dbReference type="ChEBI" id="CHEBI:29806"/>
        <dbReference type="EC" id="3.7.1.2"/>
    </reaction>
</comment>
<feature type="binding site" evidence="12">
    <location>
        <position position="209"/>
    </location>
    <ligand>
        <name>Ca(2+)</name>
        <dbReference type="ChEBI" id="CHEBI:29108"/>
    </ligand>
</feature>
<dbReference type="OrthoDB" id="9971669at2759"/>
<protein>
    <recommendedName>
        <fullName evidence="3 13">Fumarylacetoacetase</fullName>
        <ecNumber evidence="3 13">3.7.1.2</ecNumber>
    </recommendedName>
    <alternativeName>
        <fullName evidence="13">Fumarylacetoacetate hydrolase</fullName>
    </alternativeName>
</protein>
<feature type="binding site" evidence="12">
    <location>
        <position position="261"/>
    </location>
    <ligand>
        <name>Mg(2+)</name>
        <dbReference type="ChEBI" id="CHEBI:18420"/>
    </ligand>
</feature>
<evidence type="ECO:0000256" key="11">
    <source>
        <dbReference type="PIRSR" id="PIRSR605959-2"/>
    </source>
</evidence>
<dbReference type="GO" id="GO:0006559">
    <property type="term" value="P:L-phenylalanine catabolic process"/>
    <property type="evidence" value="ECO:0007669"/>
    <property type="project" value="UniProtKB-UniRule"/>
</dbReference>
<feature type="domain" description="Fumarylacetoacetase N-terminal" evidence="16">
    <location>
        <begin position="16"/>
        <end position="126"/>
    </location>
</feature>
<dbReference type="PANTHER" id="PTHR43069">
    <property type="entry name" value="FUMARYLACETOACETASE"/>
    <property type="match status" value="1"/>
</dbReference>
<feature type="binding site" evidence="11">
    <location>
        <position position="252"/>
    </location>
    <ligand>
        <name>substrate</name>
    </ligand>
</feature>
<name>A0A136IPN7_9PEZI</name>
<comment type="similarity">
    <text evidence="2 13">Belongs to the FAH family.</text>
</comment>
<dbReference type="GO" id="GO:0046872">
    <property type="term" value="F:metal ion binding"/>
    <property type="evidence" value="ECO:0007669"/>
    <property type="project" value="UniProtKB-UniRule"/>
</dbReference>
<dbReference type="STRING" id="196109.A0A136IPN7"/>
<evidence type="ECO:0000256" key="12">
    <source>
        <dbReference type="PIRSR" id="PIRSR605959-3"/>
    </source>
</evidence>
<comment type="cofactor">
    <cofactor evidence="13">
        <name>Mg(2+)</name>
        <dbReference type="ChEBI" id="CHEBI:18420"/>
    </cofactor>
    <cofactor evidence="13">
        <name>Ca(2+)</name>
        <dbReference type="ChEBI" id="CHEBI:29108"/>
    </cofactor>
</comment>
<keyword evidence="4 12" id="KW-0479">Metal-binding</keyword>
<accession>A0A136IPN7</accession>
<dbReference type="SUPFAM" id="SSF63433">
    <property type="entry name" value="Fumarylacetoacetate hydrolase, FAH, N-terminal domain"/>
    <property type="match status" value="1"/>
</dbReference>
<dbReference type="UniPathway" id="UPA00139">
    <property type="reaction ID" value="UER00341"/>
</dbReference>
<keyword evidence="6 12" id="KW-0106">Calcium</keyword>
<feature type="binding site" evidence="12">
    <location>
        <position position="241"/>
    </location>
    <ligand>
        <name>Ca(2+)</name>
        <dbReference type="ChEBI" id="CHEBI:29108"/>
    </ligand>
</feature>
<evidence type="ECO:0000256" key="5">
    <source>
        <dbReference type="ARBA" id="ARBA00022801"/>
    </source>
</evidence>
<feature type="domain" description="Fumarylacetoacetase-like C-terminal" evidence="15">
    <location>
        <begin position="137"/>
        <end position="402"/>
    </location>
</feature>
<evidence type="ECO:0000256" key="2">
    <source>
        <dbReference type="ARBA" id="ARBA00010211"/>
    </source>
</evidence>
<dbReference type="InterPro" id="IPR005959">
    <property type="entry name" value="Fumarylacetoacetase"/>
</dbReference>
<feature type="binding site" evidence="12">
    <location>
        <position position="265"/>
    </location>
    <ligand>
        <name>Mg(2+)</name>
        <dbReference type="ChEBI" id="CHEBI:18420"/>
    </ligand>
</feature>
<keyword evidence="9 13" id="KW-0585">Phenylalanine catabolism</keyword>
<feature type="binding site" evidence="11">
    <location>
        <position position="358"/>
    </location>
    <ligand>
        <name>substrate</name>
    </ligand>
</feature>
<reference evidence="18" key="1">
    <citation type="submission" date="2016-02" db="EMBL/GenBank/DDBJ databases">
        <title>Draft genome sequence of Microdochium bolleyi, a fungal endophyte of beachgrass.</title>
        <authorList>
            <consortium name="DOE Joint Genome Institute"/>
            <person name="David A.S."/>
            <person name="May G."/>
            <person name="Haridas S."/>
            <person name="Lim J."/>
            <person name="Wang M."/>
            <person name="Labutti K."/>
            <person name="Lipzen A."/>
            <person name="Barry K."/>
            <person name="Grigoriev I.V."/>
        </authorList>
    </citation>
    <scope>NUCLEOTIDE SEQUENCE [LARGE SCALE GENOMIC DNA]</scope>
    <source>
        <strain evidence="18">J235TASD1</strain>
    </source>
</reference>
<feature type="binding site" evidence="12">
    <location>
        <position position="207"/>
    </location>
    <ligand>
        <name>Ca(2+)</name>
        <dbReference type="ChEBI" id="CHEBI:29108"/>
    </ligand>
</feature>
<dbReference type="PANTHER" id="PTHR43069:SF2">
    <property type="entry name" value="FUMARYLACETOACETASE"/>
    <property type="match status" value="1"/>
</dbReference>
<dbReference type="InParanoid" id="A0A136IPN7"/>
<dbReference type="Pfam" id="PF01557">
    <property type="entry name" value="FAA_hydrolase"/>
    <property type="match status" value="1"/>
</dbReference>
<keyword evidence="8 13" id="KW-0828">Tyrosine catabolism</keyword>
<dbReference type="InterPro" id="IPR011234">
    <property type="entry name" value="Fumarylacetoacetase-like_C"/>
</dbReference>
<feature type="binding site" evidence="12">
    <location>
        <position position="134"/>
    </location>
    <ligand>
        <name>Ca(2+)</name>
        <dbReference type="ChEBI" id="CHEBI:29108"/>
    </ligand>
</feature>
<sequence>MASWFKIPAKSHFSLANLPFGIISTKASQTPRVAVAIGDHALDLAALARHGGFSKCTALQASQHDVFSDSSLNRFAALGRSTHREVRKYLRDLLSADTAHADLLKDNAELQREALIPRDQVENHLPMAVGDYTDFFAGRNHAHNVGTLFRGPENALNPNYNHIPVAYHGRASSVVVSGTPLHRPKGQVMPPGAAAPVFKPAGRLDIELELGMFIAKGNPLGHPVGVNEADEYIFGYVLMNDWSARDIQAWEYVPLGPFNAKNFGTSISAWVVLADALEPFKTAGLPNEVALQDYLKENKKENIVDINLEVSLITPSGDTTVVTRTSSQNLLWSWPQMVAHHTVSGCNLRTGDLLGSGTISGSEPGTQGSLLEQSKGGKTPIRLQGGEERNFVNDNDTIVITGYAGSLEDGTAVGFGECVGKILPAV</sequence>
<dbReference type="Proteomes" id="UP000070501">
    <property type="component" value="Unassembled WGS sequence"/>
</dbReference>
<evidence type="ECO:0000256" key="4">
    <source>
        <dbReference type="ARBA" id="ARBA00022723"/>
    </source>
</evidence>
<dbReference type="FunFam" id="2.30.30.230:FF:000001">
    <property type="entry name" value="Fumarylacetoacetase"/>
    <property type="match status" value="1"/>
</dbReference>
<feature type="binding site" evidence="11">
    <location>
        <position position="136"/>
    </location>
    <ligand>
        <name>substrate</name>
    </ligand>
</feature>
<gene>
    <name evidence="17" type="ORF">Micbo1qcDRAFT_139703</name>
</gene>
<dbReference type="Gene3D" id="3.90.850.10">
    <property type="entry name" value="Fumarylacetoacetase-like, C-terminal domain"/>
    <property type="match status" value="1"/>
</dbReference>
<dbReference type="AlphaFoldDB" id="A0A136IPN7"/>
<dbReference type="InterPro" id="IPR015377">
    <property type="entry name" value="Fumarylacetoacetase_N"/>
</dbReference>
<feature type="region of interest" description="Disordered" evidence="14">
    <location>
        <begin position="357"/>
        <end position="383"/>
    </location>
</feature>
<comment type="pathway">
    <text evidence="1 13">Amino-acid degradation; L-phenylalanine degradation; acetoacetate and fumarate from L-phenylalanine: step 6/6.</text>
</comment>
<dbReference type="FunFam" id="3.90.850.10:FF:000009">
    <property type="entry name" value="Fumarylacetoacetase"/>
    <property type="match status" value="1"/>
</dbReference>
<dbReference type="NCBIfam" id="TIGR01266">
    <property type="entry name" value="fum_ac_acetase"/>
    <property type="match status" value="1"/>
</dbReference>
<evidence type="ECO:0000256" key="1">
    <source>
        <dbReference type="ARBA" id="ARBA00004782"/>
    </source>
</evidence>
<evidence type="ECO:0000259" key="15">
    <source>
        <dbReference type="Pfam" id="PF01557"/>
    </source>
</evidence>